<evidence type="ECO:0000256" key="4">
    <source>
        <dbReference type="ARBA" id="ARBA00022617"/>
    </source>
</evidence>
<dbReference type="Proteomes" id="UP000008064">
    <property type="component" value="Unassembled WGS sequence"/>
</dbReference>
<evidence type="ECO:0000256" key="2">
    <source>
        <dbReference type="ARBA" id="ARBA00005179"/>
    </source>
</evidence>
<protein>
    <recommendedName>
        <fullName evidence="12">Cytochrome P450</fullName>
    </recommendedName>
</protein>
<dbReference type="GO" id="GO:0004497">
    <property type="term" value="F:monooxygenase activity"/>
    <property type="evidence" value="ECO:0007669"/>
    <property type="project" value="UniProtKB-KW"/>
</dbReference>
<comment type="cofactor">
    <cofactor evidence="1 9">
        <name>heme</name>
        <dbReference type="ChEBI" id="CHEBI:30413"/>
    </cofactor>
</comment>
<comment type="pathway">
    <text evidence="2">Secondary metabolite biosynthesis.</text>
</comment>
<dbReference type="SUPFAM" id="SSF48264">
    <property type="entry name" value="Cytochrome P450"/>
    <property type="match status" value="1"/>
</dbReference>
<evidence type="ECO:0000256" key="3">
    <source>
        <dbReference type="ARBA" id="ARBA00010617"/>
    </source>
</evidence>
<evidence type="ECO:0000256" key="6">
    <source>
        <dbReference type="ARBA" id="ARBA00023002"/>
    </source>
</evidence>
<organism>
    <name type="scientific">Serpula lacrymans var. lacrymans (strain S7.9)</name>
    <name type="common">Dry rot fungus</name>
    <dbReference type="NCBI Taxonomy" id="578457"/>
    <lineage>
        <taxon>Eukaryota</taxon>
        <taxon>Fungi</taxon>
        <taxon>Dikarya</taxon>
        <taxon>Basidiomycota</taxon>
        <taxon>Agaricomycotina</taxon>
        <taxon>Agaricomycetes</taxon>
        <taxon>Agaricomycetidae</taxon>
        <taxon>Boletales</taxon>
        <taxon>Coniophorineae</taxon>
        <taxon>Serpulaceae</taxon>
        <taxon>Serpula</taxon>
    </lineage>
</organism>
<dbReference type="Pfam" id="PF00067">
    <property type="entry name" value="p450"/>
    <property type="match status" value="1"/>
</dbReference>
<dbReference type="PROSITE" id="PS00086">
    <property type="entry name" value="CYTOCHROME_P450"/>
    <property type="match status" value="1"/>
</dbReference>
<gene>
    <name evidence="11" type="ORF">SERLADRAFT_479424</name>
</gene>
<keyword evidence="8 10" id="KW-0503">Monooxygenase</keyword>
<dbReference type="InterPro" id="IPR036396">
    <property type="entry name" value="Cyt_P450_sf"/>
</dbReference>
<name>F8PBQ9_SERL9</name>
<keyword evidence="4 9" id="KW-0349">Heme</keyword>
<evidence type="ECO:0000256" key="7">
    <source>
        <dbReference type="ARBA" id="ARBA00023004"/>
    </source>
</evidence>
<dbReference type="CDD" id="cd11065">
    <property type="entry name" value="CYP64-like"/>
    <property type="match status" value="1"/>
</dbReference>
<proteinExistence type="inferred from homology"/>
<comment type="similarity">
    <text evidence="3 10">Belongs to the cytochrome P450 family.</text>
</comment>
<dbReference type="GO" id="GO:0020037">
    <property type="term" value="F:heme binding"/>
    <property type="evidence" value="ECO:0007669"/>
    <property type="project" value="InterPro"/>
</dbReference>
<dbReference type="EMBL" id="GL945443">
    <property type="protein sequence ID" value="EGO19697.1"/>
    <property type="molecule type" value="Genomic_DNA"/>
</dbReference>
<dbReference type="PRINTS" id="PR00463">
    <property type="entry name" value="EP450I"/>
</dbReference>
<dbReference type="AlphaFoldDB" id="F8PBQ9"/>
<dbReference type="RefSeq" id="XP_007323830.1">
    <property type="nucleotide sequence ID" value="XM_007323768.1"/>
</dbReference>
<dbReference type="GeneID" id="18821350"/>
<evidence type="ECO:0000313" key="11">
    <source>
        <dbReference type="EMBL" id="EGO19697.1"/>
    </source>
</evidence>
<keyword evidence="5 9" id="KW-0479">Metal-binding</keyword>
<evidence type="ECO:0000256" key="8">
    <source>
        <dbReference type="ARBA" id="ARBA00023033"/>
    </source>
</evidence>
<dbReference type="InterPro" id="IPR002401">
    <property type="entry name" value="Cyt_P450_E_grp-I"/>
</dbReference>
<dbReference type="OrthoDB" id="2789670at2759"/>
<feature type="binding site" description="axial binding residue" evidence="9">
    <location>
        <position position="431"/>
    </location>
    <ligand>
        <name>heme</name>
        <dbReference type="ChEBI" id="CHEBI:30413"/>
    </ligand>
    <ligandPart>
        <name>Fe</name>
        <dbReference type="ChEBI" id="CHEBI:18248"/>
    </ligandPart>
</feature>
<dbReference type="HOGENOM" id="CLU_001570_2_1_1"/>
<keyword evidence="6 10" id="KW-0560">Oxidoreductase</keyword>
<evidence type="ECO:0008006" key="12">
    <source>
        <dbReference type="Google" id="ProtNLM"/>
    </source>
</evidence>
<dbReference type="PANTHER" id="PTHR46300">
    <property type="entry name" value="P450, PUTATIVE (EUROFUNG)-RELATED-RELATED"/>
    <property type="match status" value="1"/>
</dbReference>
<sequence length="501" mass="57193">MFDTFTPLQWLACFCTTALVGTWVKGRIVTRDYPLPPGPPGHWFWGNAMPRSQIAYQFARWVDEYGPVVSLRPRNKVIIIIGRYEAACDLMEKEGGALADRPRLIAAGEIFSRNMRLLLTRYGEQFKRLRKAAHTHLQPKAVVAYEPLQMHNAKNVILDILDNPALHMMHARRYSASAMMKITYGKSTPTDMTDPEMARVLKCMHQFQAAMRPGRYLVDTFPFLKYVPGYGGDLERWRKDELALFGGLMNRVKTNMDNDKAEACFMRYLIEHVDDHQLSSEEMTYLGGTFFGAGFDTTTVAIIVQIMAAACHPEEQAKVQEELDMVVGHDRAPTFSDQDMLPQLHAFTLEALRWRPVTPIGFAHRATKDIIWKGYCIPEGATVFGNHWAITRDPSVFPDPEKFDPGRWINSEGKVRTDIHSFTFGFGRRVCPGQHLANRSIFINTSLLFWSFRISQNPLAPIDTMSFDNGVVTHPQQFDAIFEPRMNKAVLKQMMENYAKD</sequence>
<dbReference type="GO" id="GO:0016705">
    <property type="term" value="F:oxidoreductase activity, acting on paired donors, with incorporation or reduction of molecular oxygen"/>
    <property type="evidence" value="ECO:0007669"/>
    <property type="project" value="InterPro"/>
</dbReference>
<evidence type="ECO:0000256" key="9">
    <source>
        <dbReference type="PIRSR" id="PIRSR602401-1"/>
    </source>
</evidence>
<dbReference type="InterPro" id="IPR017972">
    <property type="entry name" value="Cyt_P450_CS"/>
</dbReference>
<dbReference type="KEGG" id="sla:SERLADRAFT_479424"/>
<dbReference type="GO" id="GO:0005506">
    <property type="term" value="F:iron ion binding"/>
    <property type="evidence" value="ECO:0007669"/>
    <property type="project" value="InterPro"/>
</dbReference>
<evidence type="ECO:0000256" key="10">
    <source>
        <dbReference type="RuleBase" id="RU000461"/>
    </source>
</evidence>
<reference evidence="11" key="1">
    <citation type="submission" date="2011-04" db="EMBL/GenBank/DDBJ databases">
        <title>Evolution of plant cell wall degrading machinery underlies the functional diversity of forest fungi.</title>
        <authorList>
            <consortium name="US DOE Joint Genome Institute (JGI-PGF)"/>
            <person name="Eastwood D.C."/>
            <person name="Floudas D."/>
            <person name="Binder M."/>
            <person name="Majcherczyk A."/>
            <person name="Schneider P."/>
            <person name="Aerts A."/>
            <person name="Asiegbu F.O."/>
            <person name="Baker S.E."/>
            <person name="Barry K."/>
            <person name="Bendiksby M."/>
            <person name="Blumentritt M."/>
            <person name="Coutinho P.M."/>
            <person name="Cullen D."/>
            <person name="Cullen D."/>
            <person name="Gathman A."/>
            <person name="Goodell B."/>
            <person name="Henrissat B."/>
            <person name="Ihrmark K."/>
            <person name="Kauserud H."/>
            <person name="Kohler A."/>
            <person name="LaButti K."/>
            <person name="Lapidus A."/>
            <person name="Lavin J.L."/>
            <person name="Lee Y.-H."/>
            <person name="Lindquist E."/>
            <person name="Lilly W."/>
            <person name="Lucas S."/>
            <person name="Morin E."/>
            <person name="Murat C."/>
            <person name="Oguiza J.A."/>
            <person name="Park J."/>
            <person name="Pisabarro A.G."/>
            <person name="Riley R."/>
            <person name="Rosling A."/>
            <person name="Salamov A."/>
            <person name="Schmidt O."/>
            <person name="Schmutz J."/>
            <person name="Skrede I."/>
            <person name="Stenlid J."/>
            <person name="Wiebenga A."/>
            <person name="Xie X."/>
            <person name="Kues U."/>
            <person name="Hibbett D.S."/>
            <person name="Hoffmeister D."/>
            <person name="Hogberg N."/>
            <person name="Martin F."/>
            <person name="Grigoriev I.V."/>
            <person name="Watkinson S.C."/>
        </authorList>
    </citation>
    <scope>NUCLEOTIDE SEQUENCE</scope>
    <source>
        <strain evidence="11">S7.9</strain>
    </source>
</reference>
<accession>F8PBQ9</accession>
<dbReference type="InterPro" id="IPR001128">
    <property type="entry name" value="Cyt_P450"/>
</dbReference>
<evidence type="ECO:0000256" key="5">
    <source>
        <dbReference type="ARBA" id="ARBA00022723"/>
    </source>
</evidence>
<dbReference type="InterPro" id="IPR050364">
    <property type="entry name" value="Cytochrome_P450_fung"/>
</dbReference>
<dbReference type="Gene3D" id="1.10.630.10">
    <property type="entry name" value="Cytochrome P450"/>
    <property type="match status" value="1"/>
</dbReference>
<dbReference type="PRINTS" id="PR00385">
    <property type="entry name" value="P450"/>
</dbReference>
<keyword evidence="7 9" id="KW-0408">Iron</keyword>
<dbReference type="PANTHER" id="PTHR46300:SF1">
    <property type="entry name" value="P450, PUTATIVE (EUROFUNG)-RELATED"/>
    <property type="match status" value="1"/>
</dbReference>
<evidence type="ECO:0000256" key="1">
    <source>
        <dbReference type="ARBA" id="ARBA00001971"/>
    </source>
</evidence>